<dbReference type="STRING" id="1280847.SAMN04488036_11155"/>
<reference evidence="2" key="1">
    <citation type="submission" date="2016-10" db="EMBL/GenBank/DDBJ databases">
        <authorList>
            <person name="Varghese N."/>
            <person name="Submissions S."/>
        </authorList>
    </citation>
    <scope>NUCLEOTIDE SEQUENCE [LARGE SCALE GENOMIC DNA]</scope>
    <source>
        <strain evidence="2">DSM 28453</strain>
    </source>
</reference>
<dbReference type="Proteomes" id="UP000198851">
    <property type="component" value="Unassembled WGS sequence"/>
</dbReference>
<name>A0A1I4H8E8_9RHOB</name>
<sequence>MGVTSSVTLEKIAEIAQSHGLLVMGALNNAQNAPAGTTVLLGTGPAFWPAFTRAPEYSDDLRDPIDRWSKRVLKTIADPLGATASFPSDGPPYPPFISWALATGRFFQSPVGMMVHDTVGLMISLRGALHLPFEISLTAPSSNSPCEACPAPCTTGCPVSALNASKAYDLKACHTFLDSPDGTDCMSRGCIARRACPLSAGAHRPDAQSALHMKAFHP</sequence>
<protein>
    <recommendedName>
        <fullName evidence="3">4Fe-4S ferredoxin-type domain-containing protein</fullName>
    </recommendedName>
</protein>
<accession>A0A1I4H8E8</accession>
<evidence type="ECO:0008006" key="3">
    <source>
        <dbReference type="Google" id="ProtNLM"/>
    </source>
</evidence>
<gene>
    <name evidence="1" type="ORF">SAMN04488036_11155</name>
</gene>
<dbReference type="RefSeq" id="WP_244503663.1">
    <property type="nucleotide sequence ID" value="NZ_FOSZ01000011.1"/>
</dbReference>
<dbReference type="EMBL" id="FOSZ01000011">
    <property type="protein sequence ID" value="SFL37681.1"/>
    <property type="molecule type" value="Genomic_DNA"/>
</dbReference>
<keyword evidence="2" id="KW-1185">Reference proteome</keyword>
<evidence type="ECO:0000313" key="2">
    <source>
        <dbReference type="Proteomes" id="UP000198851"/>
    </source>
</evidence>
<dbReference type="AlphaFoldDB" id="A0A1I4H8E8"/>
<organism evidence="1 2">
    <name type="scientific">Shimia haliotis</name>
    <dbReference type="NCBI Taxonomy" id="1280847"/>
    <lineage>
        <taxon>Bacteria</taxon>
        <taxon>Pseudomonadati</taxon>
        <taxon>Pseudomonadota</taxon>
        <taxon>Alphaproteobacteria</taxon>
        <taxon>Rhodobacterales</taxon>
        <taxon>Roseobacteraceae</taxon>
    </lineage>
</organism>
<proteinExistence type="predicted"/>
<evidence type="ECO:0000313" key="1">
    <source>
        <dbReference type="EMBL" id="SFL37681.1"/>
    </source>
</evidence>